<protein>
    <submittedName>
        <fullName evidence="2">Uncharacterized protein</fullName>
    </submittedName>
</protein>
<organism evidence="2 3">
    <name type="scientific">Leptospirillum ferrodiazotrophum</name>
    <dbReference type="NCBI Taxonomy" id="412449"/>
    <lineage>
        <taxon>Bacteria</taxon>
        <taxon>Pseudomonadati</taxon>
        <taxon>Nitrospirota</taxon>
        <taxon>Nitrospiria</taxon>
        <taxon>Nitrospirales</taxon>
        <taxon>Nitrospiraceae</taxon>
        <taxon>Leptospirillum</taxon>
    </lineage>
</organism>
<evidence type="ECO:0000313" key="3">
    <source>
        <dbReference type="Proteomes" id="UP000009374"/>
    </source>
</evidence>
<dbReference type="Proteomes" id="UP000009374">
    <property type="component" value="Unassembled WGS sequence"/>
</dbReference>
<accession>C6I0D9</accession>
<proteinExistence type="predicted"/>
<feature type="compositionally biased region" description="Basic and acidic residues" evidence="1">
    <location>
        <begin position="26"/>
        <end position="51"/>
    </location>
</feature>
<keyword evidence="3" id="KW-1185">Reference proteome</keyword>
<dbReference type="AlphaFoldDB" id="C6I0D9"/>
<sequence>MKPRIFRFPLMREIPISERTASIKRQKPELNETRSGRTEPRPPSRDLRSDRFPYVNKNKENHLLGRLFRSLLVQAKIVQVRCSSSP</sequence>
<reference evidence="2 3" key="1">
    <citation type="journal article" date="2009" name="Appl. Environ. Microbiol.">
        <title>Community genomic and proteomic analyses of chemoautotrophic iron-oxidizing "Leptospirillum rubarum" (Group II) and "Leptospirillum ferrodiazotrophum" (Group III) bacteria in acid mine drainage biofilms.</title>
        <authorList>
            <person name="Goltsman D.S."/>
            <person name="Denef V.J."/>
            <person name="Singer S.W."/>
            <person name="VerBerkmoes N.C."/>
            <person name="Lefsrud M."/>
            <person name="Mueller R.S."/>
            <person name="Dick G.J."/>
            <person name="Sun C.L."/>
            <person name="Wheeler K.E."/>
            <person name="Zemla A."/>
            <person name="Baker B.J."/>
            <person name="Hauser L."/>
            <person name="Land M."/>
            <person name="Shah M.B."/>
            <person name="Thelen M.P."/>
            <person name="Hettich R.L."/>
            <person name="Banfield J.F."/>
        </authorList>
    </citation>
    <scope>NUCLEOTIDE SEQUENCE [LARGE SCALE GENOMIC DNA]</scope>
</reference>
<evidence type="ECO:0000313" key="2">
    <source>
        <dbReference type="EMBL" id="EES51594.1"/>
    </source>
</evidence>
<feature type="region of interest" description="Disordered" evidence="1">
    <location>
        <begin position="17"/>
        <end position="51"/>
    </location>
</feature>
<evidence type="ECO:0000256" key="1">
    <source>
        <dbReference type="SAM" id="MobiDB-lite"/>
    </source>
</evidence>
<dbReference type="EMBL" id="GG693887">
    <property type="protein sequence ID" value="EES51594.1"/>
    <property type="molecule type" value="Genomic_DNA"/>
</dbReference>
<name>C6I0D9_9BACT</name>
<gene>
    <name evidence="2" type="ORF">UBAL3_95680031</name>
</gene>